<evidence type="ECO:0000256" key="1">
    <source>
        <dbReference type="SAM" id="Phobius"/>
    </source>
</evidence>
<gene>
    <name evidence="2" type="ORF">GCM10017596_14880</name>
</gene>
<keyword evidence="3" id="KW-1185">Reference proteome</keyword>
<protein>
    <submittedName>
        <fullName evidence="2">Uncharacterized protein</fullName>
    </submittedName>
</protein>
<name>A0A9W6HSM4_9MICO</name>
<reference evidence="2" key="1">
    <citation type="journal article" date="2014" name="Int. J. Syst. Evol. Microbiol.">
        <title>Complete genome sequence of Corynebacterium casei LMG S-19264T (=DSM 44701T), isolated from a smear-ripened cheese.</title>
        <authorList>
            <consortium name="US DOE Joint Genome Institute (JGI-PGF)"/>
            <person name="Walter F."/>
            <person name="Albersmeier A."/>
            <person name="Kalinowski J."/>
            <person name="Ruckert C."/>
        </authorList>
    </citation>
    <scope>NUCLEOTIDE SEQUENCE</scope>
    <source>
        <strain evidence="2">VKM Ac-1958</strain>
    </source>
</reference>
<dbReference type="Proteomes" id="UP001142325">
    <property type="component" value="Unassembled WGS sequence"/>
</dbReference>
<organism evidence="2 3">
    <name type="scientific">Microbacterium keratanolyticum</name>
    <dbReference type="NCBI Taxonomy" id="67574"/>
    <lineage>
        <taxon>Bacteria</taxon>
        <taxon>Bacillati</taxon>
        <taxon>Actinomycetota</taxon>
        <taxon>Actinomycetes</taxon>
        <taxon>Micrococcales</taxon>
        <taxon>Microbacteriaceae</taxon>
        <taxon>Microbacterium</taxon>
    </lineage>
</organism>
<dbReference type="AlphaFoldDB" id="A0A9W6HSM4"/>
<feature type="transmembrane region" description="Helical" evidence="1">
    <location>
        <begin position="7"/>
        <end position="28"/>
    </location>
</feature>
<sequence>MSVRGWRIIVGGVALLVAALIIWVDLATDVWQKYVVISGLAGGLVTFTFTALIVDRFIARAAHERWEPVTRLALGDFRRRLSDPHEERRERRLPDPRRDRIALRALREASERERDRLIGALARWSSFLSSSADVEDIMDSIALVATELDRVDAEARMLTQPDASEDGWARLSSAIEEYHRTAEELIAHIDAALARVERTAIR</sequence>
<dbReference type="RefSeq" id="WP_204939387.1">
    <property type="nucleotide sequence ID" value="NZ_BAAAUM010000001.1"/>
</dbReference>
<proteinExistence type="predicted"/>
<keyword evidence="1" id="KW-1133">Transmembrane helix</keyword>
<evidence type="ECO:0000313" key="2">
    <source>
        <dbReference type="EMBL" id="GLK01773.1"/>
    </source>
</evidence>
<accession>A0A9W6HSM4</accession>
<evidence type="ECO:0000313" key="3">
    <source>
        <dbReference type="Proteomes" id="UP001142325"/>
    </source>
</evidence>
<keyword evidence="1" id="KW-0472">Membrane</keyword>
<keyword evidence="1" id="KW-0812">Transmembrane</keyword>
<dbReference type="EMBL" id="BSET01000001">
    <property type="protein sequence ID" value="GLK01773.1"/>
    <property type="molecule type" value="Genomic_DNA"/>
</dbReference>
<comment type="caution">
    <text evidence="2">The sequence shown here is derived from an EMBL/GenBank/DDBJ whole genome shotgun (WGS) entry which is preliminary data.</text>
</comment>
<reference evidence="2" key="2">
    <citation type="submission" date="2023-01" db="EMBL/GenBank/DDBJ databases">
        <authorList>
            <person name="Sun Q."/>
            <person name="Evtushenko L."/>
        </authorList>
    </citation>
    <scope>NUCLEOTIDE SEQUENCE</scope>
    <source>
        <strain evidence="2">VKM Ac-1958</strain>
    </source>
</reference>
<feature type="transmembrane region" description="Helical" evidence="1">
    <location>
        <begin position="34"/>
        <end position="54"/>
    </location>
</feature>